<accession>A0A9Q1QB74</accession>
<name>A0A9Q1QB74_9CARY</name>
<evidence type="ECO:0000313" key="1">
    <source>
        <dbReference type="EMBL" id="KAJ8435793.1"/>
    </source>
</evidence>
<organism evidence="1 2">
    <name type="scientific">Carnegiea gigantea</name>
    <dbReference type="NCBI Taxonomy" id="171969"/>
    <lineage>
        <taxon>Eukaryota</taxon>
        <taxon>Viridiplantae</taxon>
        <taxon>Streptophyta</taxon>
        <taxon>Embryophyta</taxon>
        <taxon>Tracheophyta</taxon>
        <taxon>Spermatophyta</taxon>
        <taxon>Magnoliopsida</taxon>
        <taxon>eudicotyledons</taxon>
        <taxon>Gunneridae</taxon>
        <taxon>Pentapetalae</taxon>
        <taxon>Caryophyllales</taxon>
        <taxon>Cactineae</taxon>
        <taxon>Cactaceae</taxon>
        <taxon>Cactoideae</taxon>
        <taxon>Echinocereeae</taxon>
        <taxon>Carnegiea</taxon>
    </lineage>
</organism>
<dbReference type="Proteomes" id="UP001153076">
    <property type="component" value="Unassembled WGS sequence"/>
</dbReference>
<gene>
    <name evidence="1" type="ORF">Cgig2_030659</name>
</gene>
<reference evidence="1" key="1">
    <citation type="submission" date="2022-04" db="EMBL/GenBank/DDBJ databases">
        <title>Carnegiea gigantea Genome sequencing and assembly v2.</title>
        <authorList>
            <person name="Copetti D."/>
            <person name="Sanderson M.J."/>
            <person name="Burquez A."/>
            <person name="Wojciechowski M.F."/>
        </authorList>
    </citation>
    <scope>NUCLEOTIDE SEQUENCE</scope>
    <source>
        <strain evidence="1">SGP5-SGP5p</strain>
        <tissue evidence="1">Aerial part</tissue>
    </source>
</reference>
<dbReference type="EMBL" id="JAKOGI010000387">
    <property type="protein sequence ID" value="KAJ8435793.1"/>
    <property type="molecule type" value="Genomic_DNA"/>
</dbReference>
<sequence length="182" mass="20042">MEAASAMRLLPVFDYEPKRGCEPSSRWEHSRLQGKGQRLCGVTRPPVVNTRVLSTETNGQTTAKCRELNKALMSSWIKGGQSSFRKGPVGRHAEPHHHSQGIRRRHIAYNMEGAYTRGPVGCGNLVGPVIVPIMIFDGREGCSFSFPHNNLMVIELKVASTLVRKILTNASSSADIMSIELS</sequence>
<keyword evidence="2" id="KW-1185">Reference proteome</keyword>
<evidence type="ECO:0000313" key="2">
    <source>
        <dbReference type="Proteomes" id="UP001153076"/>
    </source>
</evidence>
<dbReference type="OrthoDB" id="1752268at2759"/>
<protein>
    <submittedName>
        <fullName evidence="1">Uncharacterized protein</fullName>
    </submittedName>
</protein>
<comment type="caution">
    <text evidence="1">The sequence shown here is derived from an EMBL/GenBank/DDBJ whole genome shotgun (WGS) entry which is preliminary data.</text>
</comment>
<proteinExistence type="predicted"/>
<dbReference type="AlphaFoldDB" id="A0A9Q1QB74"/>